<keyword evidence="1" id="KW-1133">Transmembrane helix</keyword>
<reference evidence="3 4" key="1">
    <citation type="journal article" date="2018" name="Sci. Data">
        <title>The draft genome sequence of cork oak.</title>
        <authorList>
            <person name="Ramos A.M."/>
            <person name="Usie A."/>
            <person name="Barbosa P."/>
            <person name="Barros P.M."/>
            <person name="Capote T."/>
            <person name="Chaves I."/>
            <person name="Simoes F."/>
            <person name="Abreu I."/>
            <person name="Carrasquinho I."/>
            <person name="Faro C."/>
            <person name="Guimaraes J.B."/>
            <person name="Mendonca D."/>
            <person name="Nobrega F."/>
            <person name="Rodrigues L."/>
            <person name="Saibo N.J.M."/>
            <person name="Varela M.C."/>
            <person name="Egas C."/>
            <person name="Matos J."/>
            <person name="Miguel C.M."/>
            <person name="Oliveira M.M."/>
            <person name="Ricardo C.P."/>
            <person name="Goncalves S."/>
        </authorList>
    </citation>
    <scope>NUCLEOTIDE SEQUENCE [LARGE SCALE GENOMIC DNA]</scope>
    <source>
        <strain evidence="4">cv. HL8</strain>
    </source>
</reference>
<dbReference type="PANTHER" id="PTHR48055">
    <property type="entry name" value="LEUCINE-RICH REPEAT RECEPTOR PROTEIN KINASE EMS1"/>
    <property type="match status" value="1"/>
</dbReference>
<comment type="caution">
    <text evidence="3">The sequence shown here is derived from an EMBL/GenBank/DDBJ whole genome shotgun (WGS) entry which is preliminary data.</text>
</comment>
<feature type="transmembrane region" description="Helical" evidence="1">
    <location>
        <begin position="6"/>
        <end position="30"/>
    </location>
</feature>
<dbReference type="InterPro" id="IPR051564">
    <property type="entry name" value="LRR_receptor-like_kinase"/>
</dbReference>
<dbReference type="InterPro" id="IPR001245">
    <property type="entry name" value="Ser-Thr/Tyr_kinase_cat_dom"/>
</dbReference>
<dbReference type="AlphaFoldDB" id="A0AAW0JGG1"/>
<dbReference type="InterPro" id="IPR011009">
    <property type="entry name" value="Kinase-like_dom_sf"/>
</dbReference>
<evidence type="ECO:0000259" key="2">
    <source>
        <dbReference type="Pfam" id="PF07714"/>
    </source>
</evidence>
<organism evidence="3 4">
    <name type="scientific">Quercus suber</name>
    <name type="common">Cork oak</name>
    <dbReference type="NCBI Taxonomy" id="58331"/>
    <lineage>
        <taxon>Eukaryota</taxon>
        <taxon>Viridiplantae</taxon>
        <taxon>Streptophyta</taxon>
        <taxon>Embryophyta</taxon>
        <taxon>Tracheophyta</taxon>
        <taxon>Spermatophyta</taxon>
        <taxon>Magnoliopsida</taxon>
        <taxon>eudicotyledons</taxon>
        <taxon>Gunneridae</taxon>
        <taxon>Pentapetalae</taxon>
        <taxon>rosids</taxon>
        <taxon>fabids</taxon>
        <taxon>Fagales</taxon>
        <taxon>Fagaceae</taxon>
        <taxon>Quercus</taxon>
    </lineage>
</organism>
<keyword evidence="1" id="KW-0812">Transmembrane</keyword>
<dbReference type="Pfam" id="PF07714">
    <property type="entry name" value="PK_Tyr_Ser-Thr"/>
    <property type="match status" value="2"/>
</dbReference>
<accession>A0AAW0JGG1</accession>
<dbReference type="GO" id="GO:0004672">
    <property type="term" value="F:protein kinase activity"/>
    <property type="evidence" value="ECO:0007669"/>
    <property type="project" value="InterPro"/>
</dbReference>
<proteinExistence type="predicted"/>
<dbReference type="GO" id="GO:0016020">
    <property type="term" value="C:membrane"/>
    <property type="evidence" value="ECO:0007669"/>
    <property type="project" value="TreeGrafter"/>
</dbReference>
<dbReference type="PANTHER" id="PTHR48055:SF46">
    <property type="entry name" value="LEUCINE-RICH REPEAT SERINE_THREONINE-PROTEIN KINASE 1"/>
    <property type="match status" value="1"/>
</dbReference>
<sequence length="197" mass="22643">MANVVVLAFYITVCFVVFVIPKIIISVLLYRRWKRKQMVCKDGFSDRDRGFERKLEAMGDIKHRNIVTLHGYYTAPHYNLLIYELMPNGSPDTLLHEQPLKGMFYSFGVLLLELLTGKKPDDEVFIEGGMLEQVKAVVQEKEVYVLDGRLENCPEDEIDNVFSIALMCLKPEPSKRPTIAEAVKMLEKIRSDKVLTD</sequence>
<keyword evidence="4" id="KW-1185">Reference proteome</keyword>
<dbReference type="EMBL" id="PKMF04000565">
    <property type="protein sequence ID" value="KAK7825757.1"/>
    <property type="molecule type" value="Genomic_DNA"/>
</dbReference>
<protein>
    <submittedName>
        <fullName evidence="3">Receptor-like serine/threonine-protein kinase</fullName>
    </submittedName>
</protein>
<dbReference type="Proteomes" id="UP000237347">
    <property type="component" value="Unassembled WGS sequence"/>
</dbReference>
<feature type="domain" description="Serine-threonine/tyrosine-protein kinase catalytic" evidence="2">
    <location>
        <begin position="47"/>
        <end position="98"/>
    </location>
</feature>
<evidence type="ECO:0000256" key="1">
    <source>
        <dbReference type="SAM" id="Phobius"/>
    </source>
</evidence>
<gene>
    <name evidence="3" type="ORF">CFP56_032780</name>
</gene>
<feature type="domain" description="Serine-threonine/tyrosine-protein kinase catalytic" evidence="2">
    <location>
        <begin position="105"/>
        <end position="185"/>
    </location>
</feature>
<evidence type="ECO:0000313" key="4">
    <source>
        <dbReference type="Proteomes" id="UP000237347"/>
    </source>
</evidence>
<keyword evidence="1" id="KW-0472">Membrane</keyword>
<dbReference type="Gene3D" id="1.10.510.10">
    <property type="entry name" value="Transferase(Phosphotransferase) domain 1"/>
    <property type="match status" value="2"/>
</dbReference>
<name>A0AAW0JGG1_QUESU</name>
<evidence type="ECO:0000313" key="3">
    <source>
        <dbReference type="EMBL" id="KAK7825757.1"/>
    </source>
</evidence>
<dbReference type="SUPFAM" id="SSF56112">
    <property type="entry name" value="Protein kinase-like (PK-like)"/>
    <property type="match status" value="1"/>
</dbReference>